<dbReference type="AlphaFoldDB" id="A0A9Q1CS38"/>
<protein>
    <submittedName>
        <fullName evidence="1">Uncharacterized protein</fullName>
    </submittedName>
</protein>
<name>A0A9Q1CS38_HOLLE</name>
<reference evidence="1" key="1">
    <citation type="submission" date="2021-10" db="EMBL/GenBank/DDBJ databases">
        <title>Tropical sea cucumber genome reveals ecological adaptation and Cuvierian tubules defense mechanism.</title>
        <authorList>
            <person name="Chen T."/>
        </authorList>
    </citation>
    <scope>NUCLEOTIDE SEQUENCE</scope>
    <source>
        <strain evidence="1">Nanhai2018</strain>
        <tissue evidence="1">Muscle</tissue>
    </source>
</reference>
<organism evidence="1 2">
    <name type="scientific">Holothuria leucospilota</name>
    <name type="common">Black long sea cucumber</name>
    <name type="synonym">Mertensiothuria leucospilota</name>
    <dbReference type="NCBI Taxonomy" id="206669"/>
    <lineage>
        <taxon>Eukaryota</taxon>
        <taxon>Metazoa</taxon>
        <taxon>Echinodermata</taxon>
        <taxon>Eleutherozoa</taxon>
        <taxon>Echinozoa</taxon>
        <taxon>Holothuroidea</taxon>
        <taxon>Aspidochirotacea</taxon>
        <taxon>Aspidochirotida</taxon>
        <taxon>Holothuriidae</taxon>
        <taxon>Holothuria</taxon>
    </lineage>
</organism>
<gene>
    <name evidence="1" type="ORF">HOLleu_03557</name>
</gene>
<proteinExistence type="predicted"/>
<sequence>MPYSWRKKPIIFGGVQRSSGVTGGETLKTWLTLYLKLGSLNKFHTLYVDAL</sequence>
<evidence type="ECO:0000313" key="1">
    <source>
        <dbReference type="EMBL" id="KAJ8050373.1"/>
    </source>
</evidence>
<dbReference type="EMBL" id="JAIZAY010000001">
    <property type="protein sequence ID" value="KAJ8050373.1"/>
    <property type="molecule type" value="Genomic_DNA"/>
</dbReference>
<dbReference type="Proteomes" id="UP001152320">
    <property type="component" value="Chromosome 1"/>
</dbReference>
<accession>A0A9Q1CS38</accession>
<keyword evidence="2" id="KW-1185">Reference proteome</keyword>
<comment type="caution">
    <text evidence="1">The sequence shown here is derived from an EMBL/GenBank/DDBJ whole genome shotgun (WGS) entry which is preliminary data.</text>
</comment>
<evidence type="ECO:0000313" key="2">
    <source>
        <dbReference type="Proteomes" id="UP001152320"/>
    </source>
</evidence>